<evidence type="ECO:0000256" key="1">
    <source>
        <dbReference type="ARBA" id="ARBA00023015"/>
    </source>
</evidence>
<accession>A0ABT9VGV2</accession>
<comment type="caution">
    <text evidence="5">The sequence shown here is derived from an EMBL/GenBank/DDBJ whole genome shotgun (WGS) entry which is preliminary data.</text>
</comment>
<evidence type="ECO:0000256" key="3">
    <source>
        <dbReference type="SAM" id="Coils"/>
    </source>
</evidence>
<dbReference type="RefSeq" id="WP_370871823.1">
    <property type="nucleotide sequence ID" value="NZ_JAUSTQ010000009.1"/>
</dbReference>
<keyword evidence="4" id="KW-0472">Membrane</keyword>
<dbReference type="EMBL" id="JAUSTQ010000009">
    <property type="protein sequence ID" value="MDQ0160144.1"/>
    <property type="molecule type" value="Genomic_DNA"/>
</dbReference>
<keyword evidence="6" id="KW-1185">Reference proteome</keyword>
<protein>
    <submittedName>
        <fullName evidence="5">Uncharacterized protein YoxC</fullName>
    </submittedName>
</protein>
<sequence length="139" mass="15340">MNLLHISALIASIAFAIGFIVLVIYISRTLKSVTKTLENVASTVGGLEGQLEGVTKETELLLNKTNHLAEDIAGKTEKVNVLFDGIKGIGYTVNQFNESLQKLSEELEEQANEHAAQTSQTIKWGEAAIHLWKKYKDKK</sequence>
<dbReference type="InterPro" id="IPR009293">
    <property type="entry name" value="UPF0478"/>
</dbReference>
<evidence type="ECO:0000256" key="2">
    <source>
        <dbReference type="ARBA" id="ARBA00023163"/>
    </source>
</evidence>
<feature type="coiled-coil region" evidence="3">
    <location>
        <begin position="93"/>
        <end position="120"/>
    </location>
</feature>
<keyword evidence="2" id="KW-0804">Transcription</keyword>
<evidence type="ECO:0000256" key="4">
    <source>
        <dbReference type="SAM" id="Phobius"/>
    </source>
</evidence>
<dbReference type="InterPro" id="IPR037212">
    <property type="entry name" value="Med7/Med21-like"/>
</dbReference>
<evidence type="ECO:0000313" key="6">
    <source>
        <dbReference type="Proteomes" id="UP001224359"/>
    </source>
</evidence>
<feature type="transmembrane region" description="Helical" evidence="4">
    <location>
        <begin position="6"/>
        <end position="26"/>
    </location>
</feature>
<keyword evidence="3" id="KW-0175">Coiled coil</keyword>
<dbReference type="PANTHER" id="PTHR40070">
    <property type="entry name" value="UPF0478 PROTEIN YTXG"/>
    <property type="match status" value="1"/>
</dbReference>
<keyword evidence="4" id="KW-1133">Transmembrane helix</keyword>
<keyword evidence="4" id="KW-0812">Transmembrane</keyword>
<proteinExistence type="predicted"/>
<dbReference type="PANTHER" id="PTHR40070:SF1">
    <property type="entry name" value="UPF0478 PROTEIN YTXG"/>
    <property type="match status" value="1"/>
</dbReference>
<gene>
    <name evidence="5" type="ORF">J2S77_002146</name>
</gene>
<dbReference type="Proteomes" id="UP001224359">
    <property type="component" value="Unassembled WGS sequence"/>
</dbReference>
<organism evidence="5 6">
    <name type="scientific">Alkalibacillus salilacus</name>
    <dbReference type="NCBI Taxonomy" id="284582"/>
    <lineage>
        <taxon>Bacteria</taxon>
        <taxon>Bacillati</taxon>
        <taxon>Bacillota</taxon>
        <taxon>Bacilli</taxon>
        <taxon>Bacillales</taxon>
        <taxon>Bacillaceae</taxon>
        <taxon>Alkalibacillus</taxon>
    </lineage>
</organism>
<reference evidence="5 6" key="1">
    <citation type="submission" date="2023-07" db="EMBL/GenBank/DDBJ databases">
        <title>Genomic Encyclopedia of Type Strains, Phase IV (KMG-IV): sequencing the most valuable type-strain genomes for metagenomic binning, comparative biology and taxonomic classification.</title>
        <authorList>
            <person name="Goeker M."/>
        </authorList>
    </citation>
    <scope>NUCLEOTIDE SEQUENCE [LARGE SCALE GENOMIC DNA]</scope>
    <source>
        <strain evidence="5 6">DSM 16460</strain>
    </source>
</reference>
<dbReference type="Pfam" id="PF06103">
    <property type="entry name" value="DUF948"/>
    <property type="match status" value="1"/>
</dbReference>
<keyword evidence="1" id="KW-0805">Transcription regulation</keyword>
<dbReference type="SUPFAM" id="SSF140718">
    <property type="entry name" value="Mediator hinge subcomplex-like"/>
    <property type="match status" value="1"/>
</dbReference>
<name>A0ABT9VGV2_9BACI</name>
<evidence type="ECO:0000313" key="5">
    <source>
        <dbReference type="EMBL" id="MDQ0160144.1"/>
    </source>
</evidence>
<dbReference type="Gene3D" id="1.20.1480.30">
    <property type="entry name" value="Designed four-helix bundle protein"/>
    <property type="match status" value="1"/>
</dbReference>